<keyword evidence="8" id="KW-1185">Reference proteome</keyword>
<feature type="transmembrane region" description="Helical" evidence="6">
    <location>
        <begin position="7"/>
        <end position="29"/>
    </location>
</feature>
<dbReference type="GO" id="GO:0022857">
    <property type="term" value="F:transmembrane transporter activity"/>
    <property type="evidence" value="ECO:0007669"/>
    <property type="project" value="InterPro"/>
</dbReference>
<keyword evidence="5 6" id="KW-0472">Membrane</keyword>
<sequence>MTKNQYLNTLFTIIISLLVGGVVIIFMGFNPIEAYIQLFKGAFAGKFNFGGTLERFVPLLLTALAFAVSAKVAVFNVGVEGELYLGAIAAAWAGYSIVGLPKGVHIIICIGFAMVVGSLWAAIPGLLKAYYKVNEVCTTILLNYVAIFFTSYLVNNPLSAKTGVPQTPNMESTALLSKILKPSRANTGLFIAIAVLILVYWLVQHTTIGYKLRSVGLNPNYSDYMGFNAKRTMVIGMMMSGAIGGLAGAIEVMGIYGHFLDNFSPGIAFDGMLASLIARNNIKMIPVLALFLAVLKSGALGMERFTGVPKSLVDAIIAMFILLAAMEGLFMIKKWKKNKSSKIDAAKADI</sequence>
<dbReference type="AlphaFoldDB" id="A0A1T5M5P5"/>
<keyword evidence="2" id="KW-1003">Cell membrane</keyword>
<evidence type="ECO:0000256" key="2">
    <source>
        <dbReference type="ARBA" id="ARBA00022475"/>
    </source>
</evidence>
<dbReference type="STRING" id="36842.SAMN02194393_03938"/>
<evidence type="ECO:0000256" key="3">
    <source>
        <dbReference type="ARBA" id="ARBA00022692"/>
    </source>
</evidence>
<keyword evidence="4 6" id="KW-1133">Transmembrane helix</keyword>
<dbReference type="GO" id="GO:0005886">
    <property type="term" value="C:plasma membrane"/>
    <property type="evidence" value="ECO:0007669"/>
    <property type="project" value="UniProtKB-SubCell"/>
</dbReference>
<keyword evidence="3 6" id="KW-0812">Transmembrane</keyword>
<evidence type="ECO:0000256" key="5">
    <source>
        <dbReference type="ARBA" id="ARBA00023136"/>
    </source>
</evidence>
<comment type="subcellular location">
    <subcellularLocation>
        <location evidence="1">Cell membrane</location>
        <topology evidence="1">Multi-pass membrane protein</topology>
    </subcellularLocation>
</comment>
<dbReference type="EMBL" id="FUZT01000010">
    <property type="protein sequence ID" value="SKC83552.1"/>
    <property type="molecule type" value="Genomic_DNA"/>
</dbReference>
<dbReference type="PANTHER" id="PTHR47089:SF1">
    <property type="entry name" value="GUANOSINE ABC TRANSPORTER PERMEASE PROTEIN NUPP"/>
    <property type="match status" value="1"/>
</dbReference>
<evidence type="ECO:0000256" key="4">
    <source>
        <dbReference type="ARBA" id="ARBA00022989"/>
    </source>
</evidence>
<dbReference type="Pfam" id="PF02653">
    <property type="entry name" value="BPD_transp_2"/>
    <property type="match status" value="1"/>
</dbReference>
<feature type="transmembrane region" description="Helical" evidence="6">
    <location>
        <begin position="135"/>
        <end position="154"/>
    </location>
</feature>
<proteinExistence type="predicted"/>
<feature type="transmembrane region" description="Helical" evidence="6">
    <location>
        <begin position="81"/>
        <end position="98"/>
    </location>
</feature>
<dbReference type="OrthoDB" id="45037at2"/>
<feature type="transmembrane region" description="Helical" evidence="6">
    <location>
        <begin position="56"/>
        <end position="74"/>
    </location>
</feature>
<feature type="transmembrane region" description="Helical" evidence="6">
    <location>
        <begin position="311"/>
        <end position="332"/>
    </location>
</feature>
<evidence type="ECO:0000256" key="1">
    <source>
        <dbReference type="ARBA" id="ARBA00004651"/>
    </source>
</evidence>
<dbReference type="Proteomes" id="UP000190285">
    <property type="component" value="Unassembled WGS sequence"/>
</dbReference>
<evidence type="ECO:0000313" key="8">
    <source>
        <dbReference type="Proteomes" id="UP000190285"/>
    </source>
</evidence>
<accession>A0A1T5M5P5</accession>
<organism evidence="7 8">
    <name type="scientific">Maledivibacter halophilus</name>
    <dbReference type="NCBI Taxonomy" id="36842"/>
    <lineage>
        <taxon>Bacteria</taxon>
        <taxon>Bacillati</taxon>
        <taxon>Bacillota</taxon>
        <taxon>Clostridia</taxon>
        <taxon>Peptostreptococcales</taxon>
        <taxon>Caminicellaceae</taxon>
        <taxon>Maledivibacter</taxon>
    </lineage>
</organism>
<feature type="transmembrane region" description="Helical" evidence="6">
    <location>
        <begin position="185"/>
        <end position="203"/>
    </location>
</feature>
<evidence type="ECO:0000256" key="6">
    <source>
        <dbReference type="SAM" id="Phobius"/>
    </source>
</evidence>
<dbReference type="PANTHER" id="PTHR47089">
    <property type="entry name" value="ABC TRANSPORTER, PERMEASE PROTEIN"/>
    <property type="match status" value="1"/>
</dbReference>
<gene>
    <name evidence="7" type="ORF">SAMN02194393_03938</name>
</gene>
<dbReference type="CDD" id="cd06580">
    <property type="entry name" value="TM_PBP1_transp_TpRbsC_like"/>
    <property type="match status" value="1"/>
</dbReference>
<protein>
    <submittedName>
        <fullName evidence="7">Nucleoside ABC transporter membrane protein</fullName>
    </submittedName>
</protein>
<dbReference type="InterPro" id="IPR001851">
    <property type="entry name" value="ABC_transp_permease"/>
</dbReference>
<name>A0A1T5M5P5_9FIRM</name>
<reference evidence="7 8" key="1">
    <citation type="submission" date="2017-02" db="EMBL/GenBank/DDBJ databases">
        <authorList>
            <person name="Peterson S.W."/>
        </authorList>
    </citation>
    <scope>NUCLEOTIDE SEQUENCE [LARGE SCALE GENOMIC DNA]</scope>
    <source>
        <strain evidence="7 8">M1</strain>
    </source>
</reference>
<evidence type="ECO:0000313" key="7">
    <source>
        <dbReference type="EMBL" id="SKC83552.1"/>
    </source>
</evidence>
<feature type="transmembrane region" description="Helical" evidence="6">
    <location>
        <begin position="234"/>
        <end position="256"/>
    </location>
</feature>
<feature type="transmembrane region" description="Helical" evidence="6">
    <location>
        <begin position="104"/>
        <end position="123"/>
    </location>
</feature>
<dbReference type="RefSeq" id="WP_079493986.1">
    <property type="nucleotide sequence ID" value="NZ_FUZT01000010.1"/>
</dbReference>